<dbReference type="Gene3D" id="3.40.50.20">
    <property type="match status" value="1"/>
</dbReference>
<comment type="caution">
    <text evidence="2">The sequence shown here is derived from an EMBL/GenBank/DDBJ whole genome shotgun (WGS) entry which is preliminary data.</text>
</comment>
<protein>
    <recommendedName>
        <fullName evidence="1">LpxI N-terminal domain-containing protein</fullName>
    </recommendedName>
</protein>
<sequence length="74" mass="7929">MFECPIAMPSDAKLEPASSAPARLGLIAGNGRFPFLLLDAARAHGTQVIVAAIREETDPEIDLRAQRDVRGSRA</sequence>
<reference evidence="2" key="2">
    <citation type="journal article" date="2014" name="ISME J.">
        <title>Microbial stratification in low pH oxic and suboxic macroscopic growths along an acid mine drainage.</title>
        <authorList>
            <person name="Mendez-Garcia C."/>
            <person name="Mesa V."/>
            <person name="Sprenger R.R."/>
            <person name="Richter M."/>
            <person name="Diez M.S."/>
            <person name="Solano J."/>
            <person name="Bargiela R."/>
            <person name="Golyshina O.V."/>
            <person name="Manteca A."/>
            <person name="Ramos J.L."/>
            <person name="Gallego J.R."/>
            <person name="Llorente I."/>
            <person name="Martins Dos Santos V.A."/>
            <person name="Jensen O.N."/>
            <person name="Pelaez A.I."/>
            <person name="Sanchez J."/>
            <person name="Ferrer M."/>
        </authorList>
    </citation>
    <scope>NUCLEOTIDE SEQUENCE</scope>
</reference>
<name>T1C8G6_9ZZZZ</name>
<accession>T1C8G6</accession>
<feature type="domain" description="LpxI N-terminal" evidence="1">
    <location>
        <begin position="23"/>
        <end position="62"/>
    </location>
</feature>
<organism evidence="2">
    <name type="scientific">mine drainage metagenome</name>
    <dbReference type="NCBI Taxonomy" id="410659"/>
    <lineage>
        <taxon>unclassified sequences</taxon>
        <taxon>metagenomes</taxon>
        <taxon>ecological metagenomes</taxon>
    </lineage>
</organism>
<dbReference type="InterPro" id="IPR041255">
    <property type="entry name" value="LpxI_N"/>
</dbReference>
<reference evidence="2" key="1">
    <citation type="submission" date="2013-08" db="EMBL/GenBank/DDBJ databases">
        <authorList>
            <person name="Mendez C."/>
            <person name="Richter M."/>
            <person name="Ferrer M."/>
            <person name="Sanchez J."/>
        </authorList>
    </citation>
    <scope>NUCLEOTIDE SEQUENCE</scope>
</reference>
<feature type="non-terminal residue" evidence="2">
    <location>
        <position position="74"/>
    </location>
</feature>
<evidence type="ECO:0000259" key="1">
    <source>
        <dbReference type="Pfam" id="PF17930"/>
    </source>
</evidence>
<dbReference type="Pfam" id="PF17930">
    <property type="entry name" value="LpxI_N"/>
    <property type="match status" value="1"/>
</dbReference>
<evidence type="ECO:0000313" key="2">
    <source>
        <dbReference type="EMBL" id="EQD78447.1"/>
    </source>
</evidence>
<dbReference type="AlphaFoldDB" id="T1C8G6"/>
<dbReference type="EMBL" id="AUZX01001677">
    <property type="protein sequence ID" value="EQD78447.1"/>
    <property type="molecule type" value="Genomic_DNA"/>
</dbReference>
<gene>
    <name evidence="2" type="ORF">B1A_02250</name>
</gene>
<proteinExistence type="predicted"/>